<protein>
    <recommendedName>
        <fullName evidence="5">No mechanoreceptor potential B</fullName>
    </recommendedName>
</protein>
<dbReference type="STRING" id="195883.A0A482XEX3"/>
<feature type="repeat" description="TPR" evidence="1">
    <location>
        <begin position="238"/>
        <end position="271"/>
    </location>
</feature>
<dbReference type="FunFam" id="1.25.40.10:FF:000468">
    <property type="entry name" value="Intraflagellar transport 88 homolog"/>
    <property type="match status" value="1"/>
</dbReference>
<dbReference type="Pfam" id="PF13424">
    <property type="entry name" value="TPR_12"/>
    <property type="match status" value="1"/>
</dbReference>
<dbReference type="InterPro" id="IPR011990">
    <property type="entry name" value="TPR-like_helical_dom_sf"/>
</dbReference>
<feature type="compositionally biased region" description="Acidic residues" evidence="2">
    <location>
        <begin position="832"/>
        <end position="846"/>
    </location>
</feature>
<evidence type="ECO:0000256" key="1">
    <source>
        <dbReference type="PROSITE-ProRule" id="PRU00339"/>
    </source>
</evidence>
<feature type="repeat" description="TPR" evidence="1">
    <location>
        <begin position="558"/>
        <end position="591"/>
    </location>
</feature>
<keyword evidence="1" id="KW-0802">TPR repeat</keyword>
<accession>A0A482XEX3</accession>
<name>A0A482XEX3_LAOST</name>
<dbReference type="Gene3D" id="1.25.40.10">
    <property type="entry name" value="Tetratricopeptide repeat domain"/>
    <property type="match status" value="3"/>
</dbReference>
<dbReference type="SMR" id="A0A482XEX3"/>
<dbReference type="PANTHER" id="PTHR44117">
    <property type="entry name" value="INTRAFLAGELLAR TRANSPORT PROTEIN 88 HOMOLOG"/>
    <property type="match status" value="1"/>
</dbReference>
<dbReference type="PROSITE" id="PS50005">
    <property type="entry name" value="TPR"/>
    <property type="match status" value="3"/>
</dbReference>
<evidence type="ECO:0000256" key="2">
    <source>
        <dbReference type="SAM" id="MobiDB-lite"/>
    </source>
</evidence>
<dbReference type="SMART" id="SM00028">
    <property type="entry name" value="TPR"/>
    <property type="match status" value="11"/>
</dbReference>
<dbReference type="GO" id="GO:1905515">
    <property type="term" value="P:non-motile cilium assembly"/>
    <property type="evidence" value="ECO:0007669"/>
    <property type="project" value="TreeGrafter"/>
</dbReference>
<evidence type="ECO:0008006" key="5">
    <source>
        <dbReference type="Google" id="ProtNLM"/>
    </source>
</evidence>
<dbReference type="SUPFAM" id="SSF48452">
    <property type="entry name" value="TPR-like"/>
    <property type="match status" value="1"/>
</dbReference>
<dbReference type="GO" id="GO:0097546">
    <property type="term" value="C:ciliary base"/>
    <property type="evidence" value="ECO:0007669"/>
    <property type="project" value="TreeGrafter"/>
</dbReference>
<dbReference type="GO" id="GO:0036064">
    <property type="term" value="C:ciliary basal body"/>
    <property type="evidence" value="ECO:0007669"/>
    <property type="project" value="TreeGrafter"/>
</dbReference>
<feature type="compositionally biased region" description="Low complexity" evidence="2">
    <location>
        <begin position="744"/>
        <end position="757"/>
    </location>
</feature>
<dbReference type="OrthoDB" id="1926212at2759"/>
<dbReference type="Pfam" id="PF13174">
    <property type="entry name" value="TPR_6"/>
    <property type="match status" value="1"/>
</dbReference>
<evidence type="ECO:0000313" key="3">
    <source>
        <dbReference type="EMBL" id="RZF44029.1"/>
    </source>
</evidence>
<organism evidence="3 4">
    <name type="scientific">Laodelphax striatellus</name>
    <name type="common">Small brown planthopper</name>
    <name type="synonym">Delphax striatella</name>
    <dbReference type="NCBI Taxonomy" id="195883"/>
    <lineage>
        <taxon>Eukaryota</taxon>
        <taxon>Metazoa</taxon>
        <taxon>Ecdysozoa</taxon>
        <taxon>Arthropoda</taxon>
        <taxon>Hexapoda</taxon>
        <taxon>Insecta</taxon>
        <taxon>Pterygota</taxon>
        <taxon>Neoptera</taxon>
        <taxon>Paraneoptera</taxon>
        <taxon>Hemiptera</taxon>
        <taxon>Auchenorrhyncha</taxon>
        <taxon>Fulgoroidea</taxon>
        <taxon>Delphacidae</taxon>
        <taxon>Criomorphinae</taxon>
        <taxon>Laodelphax</taxon>
    </lineage>
</organism>
<feature type="repeat" description="TPR" evidence="1">
    <location>
        <begin position="277"/>
        <end position="310"/>
    </location>
</feature>
<feature type="region of interest" description="Disordered" evidence="2">
    <location>
        <begin position="726"/>
        <end position="846"/>
    </location>
</feature>
<dbReference type="PROSITE" id="PS50293">
    <property type="entry name" value="TPR_REGION"/>
    <property type="match status" value="1"/>
</dbReference>
<dbReference type="InterPro" id="IPR019734">
    <property type="entry name" value="TPR_rpt"/>
</dbReference>
<dbReference type="FunCoup" id="A0A482XEX3">
    <property type="interactions" value="128"/>
</dbReference>
<dbReference type="InParanoid" id="A0A482XEX3"/>
<comment type="caution">
    <text evidence="3">The sequence shown here is derived from an EMBL/GenBank/DDBJ whole genome shotgun (WGS) entry which is preliminary data.</text>
</comment>
<dbReference type="SUPFAM" id="SSF81901">
    <property type="entry name" value="HCP-like"/>
    <property type="match status" value="1"/>
</dbReference>
<sequence length="846" mass="95229">FHIRPQSGWAMESLQMTAPNTEDDLYSGFNEYPSTFSTKDIEKDEILQQALRSSYGKRIGVFTSKATPGMQFGTGMSMREPTMGMNRPVTGLQDTVTRPMTAVRGAGYTSHKSAAQMFDPLNQASKMQAHSLEKIDDRPEDKVRRLERKITELIDESCVFNAKGDHRSALDKAKDASSKERSLIRMQEQTGLSDSHNLDLTFSVLFNLANQYALNEMYTESLNTYNVITKNKMFPNAHRLKVNMGNIYVKLGQYQKAVKMYRMALDQVPNTHKDLRIKITHNIGILFVKMGQYGEACSNFERIMNEKPDFKAGLHAIICYFAMDDKEKMRLGFQMLLDVPLDIDDEDRYISTSDDVSSNLLLEVIRNDSLRSLEREIKRIAERSILTAAKLIAPVIEDNFTAGYNWCVEAIKNSIYAPLAGDLEINRAVTFLKQGELSQSLETLRAFEKKDSKVASTAATNCSFIYFLQGDIEQAEKSGESAKEADGYNAGAYVNLGNCSLVRGELVRAKDLYNLALDNDASCIEAIYNLGLVTKQQGLFEESLEYFLKLHAIINHHPHVLYQLGHLHELVGDTEQAVDWFLQLLGIVPSDPGVLQKLGEIYDNENDKQQAYHYYFESYRHFPSNFVVLDWLGAYFVSLHVSEKAVSFYKRASQMQPNEPKWRLLIGSCYRRSGNYQLALLTYKDIHKDFPENIECLKLLVRMCSDLGLKEAAGYAMELKKAEKSKELRERIGSSRSGSRRSSGRSSRGGLSPSGDSPLPPPTHGGSGSQSSLPPPTRDSISSQRIAKMQLIESSGDPFSQQFRDVDASYSDPLGPMERPRTAAGSRRNLDDEFADEEIGDDLLPE</sequence>
<dbReference type="GO" id="GO:0042073">
    <property type="term" value="P:intraciliary transport"/>
    <property type="evidence" value="ECO:0007669"/>
    <property type="project" value="TreeGrafter"/>
</dbReference>
<dbReference type="GO" id="GO:0097730">
    <property type="term" value="C:non-motile cilium"/>
    <property type="evidence" value="ECO:0007669"/>
    <property type="project" value="TreeGrafter"/>
</dbReference>
<dbReference type="Pfam" id="PF13176">
    <property type="entry name" value="TPR_7"/>
    <property type="match status" value="1"/>
</dbReference>
<dbReference type="GO" id="GO:0005814">
    <property type="term" value="C:centriole"/>
    <property type="evidence" value="ECO:0007669"/>
    <property type="project" value="TreeGrafter"/>
</dbReference>
<reference evidence="3 4" key="1">
    <citation type="journal article" date="2017" name="Gigascience">
        <title>Genome sequence of the small brown planthopper, Laodelphax striatellus.</title>
        <authorList>
            <person name="Zhu J."/>
            <person name="Jiang F."/>
            <person name="Wang X."/>
            <person name="Yang P."/>
            <person name="Bao Y."/>
            <person name="Zhao W."/>
            <person name="Wang W."/>
            <person name="Lu H."/>
            <person name="Wang Q."/>
            <person name="Cui N."/>
            <person name="Li J."/>
            <person name="Chen X."/>
            <person name="Luo L."/>
            <person name="Yu J."/>
            <person name="Kang L."/>
            <person name="Cui F."/>
        </authorList>
    </citation>
    <scope>NUCLEOTIDE SEQUENCE [LARGE SCALE GENOMIC DNA]</scope>
    <source>
        <strain evidence="3">Lst14</strain>
    </source>
</reference>
<dbReference type="EMBL" id="QKKF02011778">
    <property type="protein sequence ID" value="RZF44029.1"/>
    <property type="molecule type" value="Genomic_DNA"/>
</dbReference>
<dbReference type="AlphaFoldDB" id="A0A482XEX3"/>
<dbReference type="Proteomes" id="UP000291343">
    <property type="component" value="Unassembled WGS sequence"/>
</dbReference>
<dbReference type="PANTHER" id="PTHR44117:SF1">
    <property type="entry name" value="INTRAFLAGELLAR TRANSPORT PROTEIN 88 HOMOLOG"/>
    <property type="match status" value="1"/>
</dbReference>
<dbReference type="GO" id="GO:0019894">
    <property type="term" value="F:kinesin binding"/>
    <property type="evidence" value="ECO:0007669"/>
    <property type="project" value="TreeGrafter"/>
</dbReference>
<feature type="non-terminal residue" evidence="3">
    <location>
        <position position="1"/>
    </location>
</feature>
<evidence type="ECO:0000313" key="4">
    <source>
        <dbReference type="Proteomes" id="UP000291343"/>
    </source>
</evidence>
<gene>
    <name evidence="3" type="ORF">LSTR_LSTR007301</name>
</gene>
<keyword evidence="4" id="KW-1185">Reference proteome</keyword>
<proteinExistence type="predicted"/>